<dbReference type="OrthoDB" id="3254248at2"/>
<feature type="compositionally biased region" description="Polar residues" evidence="1">
    <location>
        <begin position="1"/>
        <end position="11"/>
    </location>
</feature>
<feature type="compositionally biased region" description="Pro residues" evidence="1">
    <location>
        <begin position="18"/>
        <end position="32"/>
    </location>
</feature>
<sequence length="105" mass="11073">MAPLSTTSHDTTAADPQVRPPDGPPAPHPQDVPHPVFAFDLDEITYECGHPTVTGAEVMAAGGIPLTEGIIRVLPDGSREAVAPDTVVPLGTGAQFKRRPRFKRG</sequence>
<name>A0A0Q2U6A0_MYCGO</name>
<protein>
    <recommendedName>
        <fullName evidence="4">Multi-ubiquitin domain-containing protein</fullName>
    </recommendedName>
</protein>
<dbReference type="AlphaFoldDB" id="A0A0Q2U6A0"/>
<evidence type="ECO:0000256" key="1">
    <source>
        <dbReference type="SAM" id="MobiDB-lite"/>
    </source>
</evidence>
<organism evidence="2 3">
    <name type="scientific">Mycobacterium gordonae</name>
    <dbReference type="NCBI Taxonomy" id="1778"/>
    <lineage>
        <taxon>Bacteria</taxon>
        <taxon>Bacillati</taxon>
        <taxon>Actinomycetota</taxon>
        <taxon>Actinomycetes</taxon>
        <taxon>Mycobacteriales</taxon>
        <taxon>Mycobacteriaceae</taxon>
        <taxon>Mycobacterium</taxon>
    </lineage>
</organism>
<evidence type="ECO:0008006" key="4">
    <source>
        <dbReference type="Google" id="ProtNLM"/>
    </source>
</evidence>
<dbReference type="Proteomes" id="UP000051677">
    <property type="component" value="Unassembled WGS sequence"/>
</dbReference>
<reference evidence="2 3" key="1">
    <citation type="submission" date="2015-10" db="EMBL/GenBank/DDBJ databases">
        <title>Mycobacterium gordonae draft genome assembly.</title>
        <authorList>
            <person name="Ustinova V."/>
            <person name="Smirnova T."/>
            <person name="Blagodatskikh K."/>
            <person name="Varlamov D."/>
            <person name="Larionova E."/>
            <person name="Chernousova L."/>
        </authorList>
    </citation>
    <scope>NUCLEOTIDE SEQUENCE [LARGE SCALE GENOMIC DNA]</scope>
    <source>
        <strain evidence="2 3">CTRI 14-8773</strain>
    </source>
</reference>
<feature type="region of interest" description="Disordered" evidence="1">
    <location>
        <begin position="1"/>
        <end position="35"/>
    </location>
</feature>
<proteinExistence type="predicted"/>
<gene>
    <name evidence="2" type="ORF">AO501_29125</name>
</gene>
<comment type="caution">
    <text evidence="2">The sequence shown here is derived from an EMBL/GenBank/DDBJ whole genome shotgun (WGS) entry which is preliminary data.</text>
</comment>
<dbReference type="RefSeq" id="WP_055580770.1">
    <property type="nucleotide sequence ID" value="NZ_LKTM01000354.1"/>
</dbReference>
<evidence type="ECO:0000313" key="3">
    <source>
        <dbReference type="Proteomes" id="UP000051677"/>
    </source>
</evidence>
<dbReference type="EMBL" id="LKTM01000354">
    <property type="protein sequence ID" value="KQH76288.1"/>
    <property type="molecule type" value="Genomic_DNA"/>
</dbReference>
<evidence type="ECO:0000313" key="2">
    <source>
        <dbReference type="EMBL" id="KQH76288.1"/>
    </source>
</evidence>
<accession>A0A0Q2U6A0</accession>